<comment type="caution">
    <text evidence="6">The sequence shown here is derived from an EMBL/GenBank/DDBJ whole genome shotgun (WGS) entry which is preliminary data.</text>
</comment>
<protein>
    <submittedName>
        <fullName evidence="6">LysR family transcriptional regulator</fullName>
    </submittedName>
</protein>
<keyword evidence="4" id="KW-0804">Transcription</keyword>
<organism evidence="6 7">
    <name type="scientific">Pedobacter hiemivivus</name>
    <dbReference type="NCBI Taxonomy" id="2530454"/>
    <lineage>
        <taxon>Bacteria</taxon>
        <taxon>Pseudomonadati</taxon>
        <taxon>Bacteroidota</taxon>
        <taxon>Sphingobacteriia</taxon>
        <taxon>Sphingobacteriales</taxon>
        <taxon>Sphingobacteriaceae</taxon>
        <taxon>Pedobacter</taxon>
    </lineage>
</organism>
<dbReference type="InterPro" id="IPR036390">
    <property type="entry name" value="WH_DNA-bd_sf"/>
</dbReference>
<gene>
    <name evidence="6" type="ORF">FBD94_16405</name>
</gene>
<comment type="similarity">
    <text evidence="1">Belongs to the LysR transcriptional regulatory family.</text>
</comment>
<dbReference type="Proteomes" id="UP000309594">
    <property type="component" value="Unassembled WGS sequence"/>
</dbReference>
<name>A0A4V5PC91_9SPHI</name>
<feature type="domain" description="HTH lysR-type" evidence="5">
    <location>
        <begin position="1"/>
        <end position="58"/>
    </location>
</feature>
<dbReference type="FunFam" id="1.10.10.10:FF:000001">
    <property type="entry name" value="LysR family transcriptional regulator"/>
    <property type="match status" value="1"/>
</dbReference>
<dbReference type="PROSITE" id="PS50931">
    <property type="entry name" value="HTH_LYSR"/>
    <property type="match status" value="1"/>
</dbReference>
<dbReference type="Pfam" id="PF03466">
    <property type="entry name" value="LysR_substrate"/>
    <property type="match status" value="1"/>
</dbReference>
<dbReference type="Gene3D" id="3.40.190.10">
    <property type="entry name" value="Periplasmic binding protein-like II"/>
    <property type="match status" value="2"/>
</dbReference>
<evidence type="ECO:0000313" key="6">
    <source>
        <dbReference type="EMBL" id="TKC59116.1"/>
    </source>
</evidence>
<proteinExistence type="inferred from homology"/>
<dbReference type="PANTHER" id="PTHR30126:SF40">
    <property type="entry name" value="HTH-TYPE TRANSCRIPTIONAL REGULATOR GLTR"/>
    <property type="match status" value="1"/>
</dbReference>
<dbReference type="GO" id="GO:0000976">
    <property type="term" value="F:transcription cis-regulatory region binding"/>
    <property type="evidence" value="ECO:0007669"/>
    <property type="project" value="TreeGrafter"/>
</dbReference>
<keyword evidence="2" id="KW-0805">Transcription regulation</keyword>
<evidence type="ECO:0000256" key="3">
    <source>
        <dbReference type="ARBA" id="ARBA00023125"/>
    </source>
</evidence>
<evidence type="ECO:0000256" key="2">
    <source>
        <dbReference type="ARBA" id="ARBA00023015"/>
    </source>
</evidence>
<dbReference type="Pfam" id="PF00126">
    <property type="entry name" value="HTH_1"/>
    <property type="match status" value="1"/>
</dbReference>
<dbReference type="InterPro" id="IPR000847">
    <property type="entry name" value="LysR_HTH_N"/>
</dbReference>
<sequence length="293" mass="32667">MNINDLIIFQSVAEHSSFTKAAAASNTVQSNVTARIKFLESEFNTTLFERTPKKINLTESGIELLKTTKEILLLIEKAKKSISNVDQELKGLIKIGCIHTTAALRLPGILAGFNEKFPEVDFKLKTGTTAMLVADVLAHKLDGAFVAGQVDDLNLSVTPIVTEQLGIVTSSLIDSIESLFEGKKPIKIIVFSDGCSYRRQFESYLKAYTNKKLTVIEHDTLEGILNATEAGAGITLLPQELIHKHYRYKDLRVFPLPKGMSEVTTYFIKRNDIMVSEAYQTFFEMMVGGYKIY</sequence>
<dbReference type="Gene3D" id="1.10.10.10">
    <property type="entry name" value="Winged helix-like DNA-binding domain superfamily/Winged helix DNA-binding domain"/>
    <property type="match status" value="1"/>
</dbReference>
<dbReference type="InterPro" id="IPR005119">
    <property type="entry name" value="LysR_subst-bd"/>
</dbReference>
<dbReference type="GO" id="GO:0003700">
    <property type="term" value="F:DNA-binding transcription factor activity"/>
    <property type="evidence" value="ECO:0007669"/>
    <property type="project" value="InterPro"/>
</dbReference>
<dbReference type="InterPro" id="IPR036388">
    <property type="entry name" value="WH-like_DNA-bd_sf"/>
</dbReference>
<reference evidence="6 7" key="1">
    <citation type="submission" date="2019-04" db="EMBL/GenBank/DDBJ databases">
        <title>Pedobacter sp. RP-1-16 sp. nov., isolated from Arctic soil.</title>
        <authorList>
            <person name="Dahal R.H."/>
            <person name="Kim D.-U."/>
        </authorList>
    </citation>
    <scope>NUCLEOTIDE SEQUENCE [LARGE SCALE GENOMIC DNA]</scope>
    <source>
        <strain evidence="6 7">RP-1-16</strain>
    </source>
</reference>
<evidence type="ECO:0000256" key="1">
    <source>
        <dbReference type="ARBA" id="ARBA00009437"/>
    </source>
</evidence>
<dbReference type="SUPFAM" id="SSF53850">
    <property type="entry name" value="Periplasmic binding protein-like II"/>
    <property type="match status" value="1"/>
</dbReference>
<keyword evidence="3" id="KW-0238">DNA-binding</keyword>
<accession>A0A4V5PC91</accession>
<dbReference type="PANTHER" id="PTHR30126">
    <property type="entry name" value="HTH-TYPE TRANSCRIPTIONAL REGULATOR"/>
    <property type="match status" value="1"/>
</dbReference>
<dbReference type="RefSeq" id="WP_136880992.1">
    <property type="nucleotide sequence ID" value="NZ_SWDX01000006.1"/>
</dbReference>
<dbReference type="EMBL" id="SWDX01000006">
    <property type="protein sequence ID" value="TKC59116.1"/>
    <property type="molecule type" value="Genomic_DNA"/>
</dbReference>
<evidence type="ECO:0000259" key="5">
    <source>
        <dbReference type="PROSITE" id="PS50931"/>
    </source>
</evidence>
<dbReference type="AlphaFoldDB" id="A0A4V5PC91"/>
<dbReference type="SUPFAM" id="SSF46785">
    <property type="entry name" value="Winged helix' DNA-binding domain"/>
    <property type="match status" value="1"/>
</dbReference>
<evidence type="ECO:0000256" key="4">
    <source>
        <dbReference type="ARBA" id="ARBA00023163"/>
    </source>
</evidence>
<evidence type="ECO:0000313" key="7">
    <source>
        <dbReference type="Proteomes" id="UP000309594"/>
    </source>
</evidence>